<feature type="non-terminal residue" evidence="1">
    <location>
        <position position="1"/>
    </location>
</feature>
<accession>A0A9N9IX17</accession>
<comment type="caution">
    <text evidence="1">The sequence shown here is derived from an EMBL/GenBank/DDBJ whole genome shotgun (WGS) entry which is preliminary data.</text>
</comment>
<keyword evidence="2" id="KW-1185">Reference proteome</keyword>
<reference evidence="1" key="1">
    <citation type="submission" date="2021-06" db="EMBL/GenBank/DDBJ databases">
        <authorList>
            <person name="Kallberg Y."/>
            <person name="Tangrot J."/>
            <person name="Rosling A."/>
        </authorList>
    </citation>
    <scope>NUCLEOTIDE SEQUENCE</scope>
    <source>
        <strain evidence="1">FL130A</strain>
    </source>
</reference>
<evidence type="ECO:0000313" key="2">
    <source>
        <dbReference type="Proteomes" id="UP000789508"/>
    </source>
</evidence>
<dbReference type="EMBL" id="CAJVPS010040175">
    <property type="protein sequence ID" value="CAG8750111.1"/>
    <property type="molecule type" value="Genomic_DNA"/>
</dbReference>
<protein>
    <submittedName>
        <fullName evidence="1">6695_t:CDS:1</fullName>
    </submittedName>
</protein>
<dbReference type="AlphaFoldDB" id="A0A9N9IX17"/>
<evidence type="ECO:0000313" key="1">
    <source>
        <dbReference type="EMBL" id="CAG8750111.1"/>
    </source>
</evidence>
<name>A0A9N9IX17_9GLOM</name>
<proteinExistence type="predicted"/>
<organism evidence="1 2">
    <name type="scientific">Ambispora leptoticha</name>
    <dbReference type="NCBI Taxonomy" id="144679"/>
    <lineage>
        <taxon>Eukaryota</taxon>
        <taxon>Fungi</taxon>
        <taxon>Fungi incertae sedis</taxon>
        <taxon>Mucoromycota</taxon>
        <taxon>Glomeromycotina</taxon>
        <taxon>Glomeromycetes</taxon>
        <taxon>Archaeosporales</taxon>
        <taxon>Ambisporaceae</taxon>
        <taxon>Ambispora</taxon>
    </lineage>
</organism>
<gene>
    <name evidence="1" type="ORF">ALEPTO_LOCUS13264</name>
</gene>
<dbReference type="Proteomes" id="UP000789508">
    <property type="component" value="Unassembled WGS sequence"/>
</dbReference>
<sequence>PKLQFVTPSEGQKDSLNKFYAKSKTSVKFIHKGKKVQKITKATPKRSYKLQLIDHDAIRKGQKVKPIIVKKGQTETNNGDTIYVNQKNAVSIKKFKMKKLYLKLSIDIGLKFVVQTKEDKF</sequence>